<dbReference type="EMBL" id="ML006773">
    <property type="protein sequence ID" value="RKP16251.1"/>
    <property type="molecule type" value="Genomic_DNA"/>
</dbReference>
<dbReference type="InterPro" id="IPR036423">
    <property type="entry name" value="SOD-like_Cu/Zn_dom_sf"/>
</dbReference>
<dbReference type="PANTHER" id="PTHR10003">
    <property type="entry name" value="SUPEROXIDE DISMUTASE CU-ZN -RELATED"/>
    <property type="match status" value="1"/>
</dbReference>
<name>A0A4P9YCC9_ROZAC</name>
<proteinExistence type="predicted"/>
<sequence length="115" mass="12398">SNSTGYVEFIASKNNTQIEVNVDIIGMKPNTNYSFAITTYGELRGKGLKNVGMHFNPNNKTHGCLPSNERHAGDLGIGLSDEKGFLNLNFTADSVVLNSISYNGILGRAAVIYEG</sequence>
<dbReference type="Proteomes" id="UP000281549">
    <property type="component" value="Unassembled WGS sequence"/>
</dbReference>
<gene>
    <name evidence="2" type="ORF">ROZALSC1DRAFT_4978</name>
</gene>
<organism evidence="2 3">
    <name type="scientific">Rozella allomycis (strain CSF55)</name>
    <dbReference type="NCBI Taxonomy" id="988480"/>
    <lineage>
        <taxon>Eukaryota</taxon>
        <taxon>Fungi</taxon>
        <taxon>Fungi incertae sedis</taxon>
        <taxon>Cryptomycota</taxon>
        <taxon>Cryptomycota incertae sedis</taxon>
        <taxon>Rozella</taxon>
    </lineage>
</organism>
<dbReference type="GO" id="GO:0006801">
    <property type="term" value="P:superoxide metabolic process"/>
    <property type="evidence" value="ECO:0007669"/>
    <property type="project" value="InterPro"/>
</dbReference>
<dbReference type="InterPro" id="IPR001424">
    <property type="entry name" value="SOD_Cu_Zn_dom"/>
</dbReference>
<dbReference type="InterPro" id="IPR024134">
    <property type="entry name" value="SOD_Cu/Zn_/chaperone"/>
</dbReference>
<dbReference type="GO" id="GO:0005507">
    <property type="term" value="F:copper ion binding"/>
    <property type="evidence" value="ECO:0007669"/>
    <property type="project" value="InterPro"/>
</dbReference>
<dbReference type="SUPFAM" id="SSF49329">
    <property type="entry name" value="Cu,Zn superoxide dismutase-like"/>
    <property type="match status" value="1"/>
</dbReference>
<reference evidence="3" key="1">
    <citation type="journal article" date="2018" name="Nat. Microbiol.">
        <title>Leveraging single-cell genomics to expand the fungal tree of life.</title>
        <authorList>
            <person name="Ahrendt S.R."/>
            <person name="Quandt C.A."/>
            <person name="Ciobanu D."/>
            <person name="Clum A."/>
            <person name="Salamov A."/>
            <person name="Andreopoulos B."/>
            <person name="Cheng J.F."/>
            <person name="Woyke T."/>
            <person name="Pelin A."/>
            <person name="Henrissat B."/>
            <person name="Reynolds N.K."/>
            <person name="Benny G.L."/>
            <person name="Smith M.E."/>
            <person name="James T.Y."/>
            <person name="Grigoriev I.V."/>
        </authorList>
    </citation>
    <scope>NUCLEOTIDE SEQUENCE [LARGE SCALE GENOMIC DNA]</scope>
    <source>
        <strain evidence="3">CSF55</strain>
    </source>
</reference>
<protein>
    <submittedName>
        <fullName evidence="2">Cu,Zn superoxide dismutase-like protein</fullName>
    </submittedName>
</protein>
<feature type="domain" description="Superoxide dismutase copper/zinc binding" evidence="1">
    <location>
        <begin position="4"/>
        <end position="114"/>
    </location>
</feature>
<feature type="non-terminal residue" evidence="2">
    <location>
        <position position="115"/>
    </location>
</feature>
<evidence type="ECO:0000313" key="3">
    <source>
        <dbReference type="Proteomes" id="UP000281549"/>
    </source>
</evidence>
<evidence type="ECO:0000259" key="1">
    <source>
        <dbReference type="Pfam" id="PF00080"/>
    </source>
</evidence>
<dbReference type="Pfam" id="PF00080">
    <property type="entry name" value="Sod_Cu"/>
    <property type="match status" value="1"/>
</dbReference>
<evidence type="ECO:0000313" key="2">
    <source>
        <dbReference type="EMBL" id="RKP16251.1"/>
    </source>
</evidence>
<dbReference type="AlphaFoldDB" id="A0A4P9YCC9"/>
<accession>A0A4P9YCC9</accession>
<dbReference type="Gene3D" id="2.60.40.200">
    <property type="entry name" value="Superoxide dismutase, copper/zinc binding domain"/>
    <property type="match status" value="1"/>
</dbReference>
<feature type="non-terminal residue" evidence="2">
    <location>
        <position position="1"/>
    </location>
</feature>